<sequence>MRRTPLTSAGSTRPGRPFDFPSIDLVLELRHLPPQIQMSWRQHPVFFPAPVYQENLYQENPALEQAANLNGVHQQLVRLPKIREEIRVYGGVQSKQDAPILGPACY</sequence>
<dbReference type="AlphaFoldDB" id="A0A166BGJ5"/>
<gene>
    <name evidence="1" type="ORF">SISSUDRAFT_1034929</name>
</gene>
<dbReference type="Proteomes" id="UP000076798">
    <property type="component" value="Unassembled WGS sequence"/>
</dbReference>
<protein>
    <submittedName>
        <fullName evidence="1">Uncharacterized protein</fullName>
    </submittedName>
</protein>
<name>A0A166BGJ5_9AGAM</name>
<proteinExistence type="predicted"/>
<organism evidence="1 2">
    <name type="scientific">Sistotremastrum suecicum HHB10207 ss-3</name>
    <dbReference type="NCBI Taxonomy" id="1314776"/>
    <lineage>
        <taxon>Eukaryota</taxon>
        <taxon>Fungi</taxon>
        <taxon>Dikarya</taxon>
        <taxon>Basidiomycota</taxon>
        <taxon>Agaricomycotina</taxon>
        <taxon>Agaricomycetes</taxon>
        <taxon>Sistotremastrales</taxon>
        <taxon>Sistotremastraceae</taxon>
        <taxon>Sistotremastrum</taxon>
    </lineage>
</organism>
<evidence type="ECO:0000313" key="2">
    <source>
        <dbReference type="Proteomes" id="UP000076798"/>
    </source>
</evidence>
<keyword evidence="2" id="KW-1185">Reference proteome</keyword>
<reference evidence="1 2" key="1">
    <citation type="journal article" date="2016" name="Mol. Biol. Evol.">
        <title>Comparative Genomics of Early-Diverging Mushroom-Forming Fungi Provides Insights into the Origins of Lignocellulose Decay Capabilities.</title>
        <authorList>
            <person name="Nagy L.G."/>
            <person name="Riley R."/>
            <person name="Tritt A."/>
            <person name="Adam C."/>
            <person name="Daum C."/>
            <person name="Floudas D."/>
            <person name="Sun H."/>
            <person name="Yadav J.S."/>
            <person name="Pangilinan J."/>
            <person name="Larsson K.H."/>
            <person name="Matsuura K."/>
            <person name="Barry K."/>
            <person name="Labutti K."/>
            <person name="Kuo R."/>
            <person name="Ohm R.A."/>
            <person name="Bhattacharya S.S."/>
            <person name="Shirouzu T."/>
            <person name="Yoshinaga Y."/>
            <person name="Martin F.M."/>
            <person name="Grigoriev I.V."/>
            <person name="Hibbett D.S."/>
        </authorList>
    </citation>
    <scope>NUCLEOTIDE SEQUENCE [LARGE SCALE GENOMIC DNA]</scope>
    <source>
        <strain evidence="1 2">HHB10207 ss-3</strain>
    </source>
</reference>
<dbReference type="EMBL" id="KV428110">
    <property type="protein sequence ID" value="KZT36352.1"/>
    <property type="molecule type" value="Genomic_DNA"/>
</dbReference>
<evidence type="ECO:0000313" key="1">
    <source>
        <dbReference type="EMBL" id="KZT36352.1"/>
    </source>
</evidence>
<accession>A0A166BGJ5</accession>